<dbReference type="GO" id="GO:0051707">
    <property type="term" value="P:response to other organism"/>
    <property type="evidence" value="ECO:0007669"/>
    <property type="project" value="UniProtKB-ARBA"/>
</dbReference>
<keyword evidence="3" id="KW-0611">Plant defense</keyword>
<dbReference type="SUPFAM" id="SSF52540">
    <property type="entry name" value="P-loop containing nucleoside triphosphate hydrolases"/>
    <property type="match status" value="1"/>
</dbReference>
<protein>
    <submittedName>
        <fullName evidence="9">Uncharacterized protein</fullName>
    </submittedName>
</protein>
<keyword evidence="4" id="KW-0067">ATP-binding</keyword>
<dbReference type="EMBL" id="JAJJMA010082577">
    <property type="protein sequence ID" value="MCL7028715.1"/>
    <property type="molecule type" value="Genomic_DNA"/>
</dbReference>
<dbReference type="FunFam" id="3.40.50.300:FF:001091">
    <property type="entry name" value="Probable disease resistance protein At1g61300"/>
    <property type="match status" value="1"/>
</dbReference>
<evidence type="ECO:0000259" key="5">
    <source>
        <dbReference type="Pfam" id="PF00931"/>
    </source>
</evidence>
<dbReference type="InterPro" id="IPR055414">
    <property type="entry name" value="LRR_R13L4/SHOC2-like"/>
</dbReference>
<dbReference type="InterPro" id="IPR001611">
    <property type="entry name" value="Leu-rich_rpt"/>
</dbReference>
<dbReference type="PANTHER" id="PTHR36766:SF40">
    <property type="entry name" value="DISEASE RESISTANCE PROTEIN RGA3"/>
    <property type="match status" value="1"/>
</dbReference>
<dbReference type="PANTHER" id="PTHR36766">
    <property type="entry name" value="PLANT BROAD-SPECTRUM MILDEW RESISTANCE PROTEIN RPW8"/>
    <property type="match status" value="1"/>
</dbReference>
<dbReference type="Pfam" id="PF00931">
    <property type="entry name" value="NB-ARC"/>
    <property type="match status" value="1"/>
</dbReference>
<dbReference type="Gene3D" id="3.40.50.300">
    <property type="entry name" value="P-loop containing nucleotide triphosphate hydrolases"/>
    <property type="match status" value="1"/>
</dbReference>
<evidence type="ECO:0000313" key="9">
    <source>
        <dbReference type="EMBL" id="MCL7028715.1"/>
    </source>
</evidence>
<dbReference type="Pfam" id="PF18052">
    <property type="entry name" value="Rx_N"/>
    <property type="match status" value="1"/>
</dbReference>
<feature type="domain" description="Disease resistance N-terminal" evidence="6">
    <location>
        <begin position="2"/>
        <end position="35"/>
    </location>
</feature>
<dbReference type="Gene3D" id="1.20.5.4130">
    <property type="match status" value="1"/>
</dbReference>
<name>A0AA41UZK2_PAPNU</name>
<evidence type="ECO:0000256" key="4">
    <source>
        <dbReference type="ARBA" id="ARBA00022840"/>
    </source>
</evidence>
<dbReference type="Gene3D" id="1.10.8.430">
    <property type="entry name" value="Helical domain of apoptotic protease-activating factors"/>
    <property type="match status" value="1"/>
</dbReference>
<dbReference type="Gene3D" id="3.80.10.10">
    <property type="entry name" value="Ribonuclease Inhibitor"/>
    <property type="match status" value="2"/>
</dbReference>
<dbReference type="SUPFAM" id="SSF52058">
    <property type="entry name" value="L domain-like"/>
    <property type="match status" value="1"/>
</dbReference>
<evidence type="ECO:0000259" key="7">
    <source>
        <dbReference type="Pfam" id="PF23559"/>
    </source>
</evidence>
<dbReference type="PRINTS" id="PR00364">
    <property type="entry name" value="DISEASERSIST"/>
</dbReference>
<dbReference type="SUPFAM" id="SSF52047">
    <property type="entry name" value="RNI-like"/>
    <property type="match status" value="1"/>
</dbReference>
<keyword evidence="2" id="KW-0547">Nucleotide-binding</keyword>
<dbReference type="InterPro" id="IPR027417">
    <property type="entry name" value="P-loop_NTPase"/>
</dbReference>
<dbReference type="InterPro" id="IPR002182">
    <property type="entry name" value="NB-ARC"/>
</dbReference>
<feature type="domain" description="Disease resistance R13L4/SHOC-2-like LRR" evidence="8">
    <location>
        <begin position="542"/>
        <end position="872"/>
    </location>
</feature>
<evidence type="ECO:0000256" key="2">
    <source>
        <dbReference type="ARBA" id="ARBA00022741"/>
    </source>
</evidence>
<dbReference type="Proteomes" id="UP001177140">
    <property type="component" value="Unassembled WGS sequence"/>
</dbReference>
<comment type="caution">
    <text evidence="9">The sequence shown here is derived from an EMBL/GenBank/DDBJ whole genome shotgun (WGS) entry which is preliminary data.</text>
</comment>
<dbReference type="InterPro" id="IPR036388">
    <property type="entry name" value="WH-like_DNA-bd_sf"/>
</dbReference>
<evidence type="ECO:0000313" key="10">
    <source>
        <dbReference type="Proteomes" id="UP001177140"/>
    </source>
</evidence>
<gene>
    <name evidence="9" type="ORF">MKW94_002686</name>
</gene>
<dbReference type="Gene3D" id="1.10.10.10">
    <property type="entry name" value="Winged helix-like DNA-binding domain superfamily/Winged helix DNA-binding domain"/>
    <property type="match status" value="1"/>
</dbReference>
<proteinExistence type="predicted"/>
<dbReference type="InterPro" id="IPR041118">
    <property type="entry name" value="Rx_N"/>
</dbReference>
<evidence type="ECO:0000259" key="8">
    <source>
        <dbReference type="Pfam" id="PF23598"/>
    </source>
</evidence>
<dbReference type="Pfam" id="PF23598">
    <property type="entry name" value="LRR_14"/>
    <property type="match status" value="1"/>
</dbReference>
<feature type="domain" description="Disease resistance protein winged helix" evidence="7">
    <location>
        <begin position="396"/>
        <end position="465"/>
    </location>
</feature>
<dbReference type="InterPro" id="IPR058922">
    <property type="entry name" value="WHD_DRP"/>
</dbReference>
<keyword evidence="10" id="KW-1185">Reference proteome</keyword>
<evidence type="ECO:0000256" key="3">
    <source>
        <dbReference type="ARBA" id="ARBA00022821"/>
    </source>
</evidence>
<dbReference type="AlphaFoldDB" id="A0AA41UZK2"/>
<dbReference type="GO" id="GO:0006952">
    <property type="term" value="P:defense response"/>
    <property type="evidence" value="ECO:0007669"/>
    <property type="project" value="UniProtKB-KW"/>
</dbReference>
<keyword evidence="1" id="KW-0677">Repeat</keyword>
<evidence type="ECO:0000256" key="1">
    <source>
        <dbReference type="ARBA" id="ARBA00022737"/>
    </source>
</evidence>
<accession>A0AA41UZK2</accession>
<sequence length="1136" mass="128569">MNEELVKIWLAKLKSAAYEMEDILDEWGTKIQLRLLEKHKSDHGETKCRRTQVYSFSPICYFKEIALRRNIGARIKEIRKTLDSIRIEKEQFNFISTGERVQEDPYTDQRTKTSCIIVDPNICGRDYDQNIILSKLLGSESSSNKNQKPETGDPRIISIIGMGGLGKTTLAQLVFNHDSIKKNDFHATMWVCVSYPFNLIAVAKAIIREATKKDTSSTSTWDNALHAELCQSVEGKKFLLVLDDVWTEDPKDWDPLKHLLSLGAEGSRILVTTRSEGVASRINSCKHRLQVLSPVDSCSLLCGKAFQGKEHKKNVRLEELSLKISHKCNGLPLALSLLGSLLNKTVDEDHWSRVLESKLWELNGFHHQEKLLNPSLLVCYDCLSAPLKNCFAYCAIFLKDHKLKKRSLVRLWMAQGFLDSSDKTKSPELIGEEYFDELAASSFFLEFSVNGEVYCKMHDLVHDFARFLTKNHCYTSYNNDDTFCSDRSTDPIHLCLVYDKRDQGPLSFHSSIKKVGNVRTIQCIRHDNHSFYVDSLSPGLIQHLRYLRVLKLKKMGIKHISSEIGELIHLRYLDLSVNWICELPNSICNLLNLQTLKLAGCQKLTKLPRGMVKMIKLRNLDIRGAGLKCLPKGLGNWKCLRTLSTFPVSAEACKIGELKNQNLLRDYLRIDGLGSLKSAEEAAEAEFHKKNQLRQLLFDFCHLDEILSSSASGGGEVLQNSETLVVENVLGVLQPHPNLKKLTIQNYGGSRFPDWMGSKMALTNLRCLELNRCSNCTELPALGLLPSLEELEIAFLNNLKHIGAEVYGGHSQVQFPKLITLKICLQNLKVWEFGKGEIMPNVTSIELIGCRELIALPALGELPSLETLKISHAHRLRNIGREFCGIGGNNKVTTIRGGHGRVDTLTAFPKLTRLEIDNLHNLEIMELGIITEELEGDVISEISVMPSLKTLEIKGCRSLKSLRFLTKSLPVEMLKLSSLENLEEFKFVEEDHMSPLPSLLTLTLFECRKLKSLPHRLPCLSQLYIKSCKPDDHHPYFPVSPNLTRLDITEYGHALHDLGKIGQYKELECLKICASIDESFKCFPEYVQNLTKLQDLDINNFGEVCRVGDWSILTHIPNLKINGCRINLLTYSLESS</sequence>
<dbReference type="PROSITE" id="PS51450">
    <property type="entry name" value="LRR"/>
    <property type="match status" value="1"/>
</dbReference>
<evidence type="ECO:0000259" key="6">
    <source>
        <dbReference type="Pfam" id="PF18052"/>
    </source>
</evidence>
<dbReference type="GO" id="GO:0043531">
    <property type="term" value="F:ADP binding"/>
    <property type="evidence" value="ECO:0007669"/>
    <property type="project" value="InterPro"/>
</dbReference>
<reference evidence="9" key="1">
    <citation type="submission" date="2022-03" db="EMBL/GenBank/DDBJ databases">
        <title>A functionally conserved STORR gene fusion in Papaver species that diverged 16.8 million years ago.</title>
        <authorList>
            <person name="Catania T."/>
        </authorList>
    </citation>
    <scope>NUCLEOTIDE SEQUENCE</scope>
    <source>
        <strain evidence="9">S-191538</strain>
    </source>
</reference>
<dbReference type="InterPro" id="IPR032675">
    <property type="entry name" value="LRR_dom_sf"/>
</dbReference>
<dbReference type="FunFam" id="1.10.10.10:FF:000322">
    <property type="entry name" value="Probable disease resistance protein At1g63360"/>
    <property type="match status" value="1"/>
</dbReference>
<organism evidence="9 10">
    <name type="scientific">Papaver nudicaule</name>
    <name type="common">Iceland poppy</name>
    <dbReference type="NCBI Taxonomy" id="74823"/>
    <lineage>
        <taxon>Eukaryota</taxon>
        <taxon>Viridiplantae</taxon>
        <taxon>Streptophyta</taxon>
        <taxon>Embryophyta</taxon>
        <taxon>Tracheophyta</taxon>
        <taxon>Spermatophyta</taxon>
        <taxon>Magnoliopsida</taxon>
        <taxon>Ranunculales</taxon>
        <taxon>Papaveraceae</taxon>
        <taxon>Papaveroideae</taxon>
        <taxon>Papaver</taxon>
    </lineage>
</organism>
<dbReference type="GO" id="GO:0005524">
    <property type="term" value="F:ATP binding"/>
    <property type="evidence" value="ECO:0007669"/>
    <property type="project" value="UniProtKB-KW"/>
</dbReference>
<dbReference type="InterPro" id="IPR042197">
    <property type="entry name" value="Apaf_helical"/>
</dbReference>
<feature type="domain" description="NB-ARC" evidence="5">
    <location>
        <begin position="150"/>
        <end position="309"/>
    </location>
</feature>
<dbReference type="Pfam" id="PF23559">
    <property type="entry name" value="WHD_DRP"/>
    <property type="match status" value="1"/>
</dbReference>